<comment type="subcellular location">
    <subcellularLocation>
        <location evidence="1">Golgi apparatus</location>
    </subcellularLocation>
</comment>
<gene>
    <name evidence="6" type="ORF">APTSU1_000507700</name>
</gene>
<feature type="coiled-coil region" evidence="3">
    <location>
        <begin position="133"/>
        <end position="181"/>
    </location>
</feature>
<keyword evidence="3" id="KW-0175">Coiled coil</keyword>
<feature type="compositionally biased region" description="Acidic residues" evidence="4">
    <location>
        <begin position="415"/>
        <end position="442"/>
    </location>
</feature>
<keyword evidence="7" id="KW-1185">Reference proteome</keyword>
<dbReference type="InterPro" id="IPR006953">
    <property type="entry name" value="Vesicle_Uso1_P115_head"/>
</dbReference>
<dbReference type="InterPro" id="IPR024095">
    <property type="entry name" value="Vesicle_P115"/>
</dbReference>
<sequence>MQLTGQIAENLGEEEQLVQGLCALLLGISIYFNDNSLENYTKEKLKQLIEKRIGKENFIEKLGFISKHELYSRASQKPQPNFPSPEYMIFDHEFTKLVKELEGVITKAIYKSSEEDKKEEEVKKTLEQHDNIVTHYKNMIREQDLQLEELKQQVSTLKCQNEQLQTAVTQQASQIQQHKDQYNLLKVQLGKDNHQGSHSDGAQVNGIQPEEISRLREEIEELRSQQALLQSQLAEKDALIEKLKSSQASGMSGQASGTCSPRDAQLVAELQQELTALKSQLCSQSLEITRLQTENCELLRRAETLAKSVPVEGQSEQVTTAQTTDVEGRLSALLEETRELKSEIKALSEERTAIQKQLDSSNSTIAILQTEKDKLDLEVTDSKKGQDDLLVLLADQDQKILSLKSKLKDLGHPVEEEDESGDQEDDDDDDDEDDDDDDDDDGDKNQDI</sequence>
<feature type="coiled-coil region" evidence="3">
    <location>
        <begin position="212"/>
        <end position="239"/>
    </location>
</feature>
<dbReference type="PANTHER" id="PTHR10013:SF0">
    <property type="entry name" value="GENERAL VESICULAR TRANSPORT FACTOR P115"/>
    <property type="match status" value="1"/>
</dbReference>
<name>A0ABQ0ES28_APOSI</name>
<protein>
    <submittedName>
        <fullName evidence="6">General vesicular transport factor p115</fullName>
    </submittedName>
</protein>
<reference evidence="6 7" key="1">
    <citation type="submission" date="2024-08" db="EMBL/GenBank/DDBJ databases">
        <title>The draft genome of Apodemus speciosus.</title>
        <authorList>
            <person name="Nabeshima K."/>
            <person name="Suzuki S."/>
            <person name="Onuma M."/>
        </authorList>
    </citation>
    <scope>NUCLEOTIDE SEQUENCE [LARGE SCALE GENOMIC DNA]</scope>
    <source>
        <strain evidence="6">IB14-021</strain>
    </source>
</reference>
<feature type="coiled-coil region" evidence="3">
    <location>
        <begin position="330"/>
        <end position="364"/>
    </location>
</feature>
<evidence type="ECO:0000256" key="2">
    <source>
        <dbReference type="ARBA" id="ARBA00023034"/>
    </source>
</evidence>
<dbReference type="Gene3D" id="1.25.10.10">
    <property type="entry name" value="Leucine-rich Repeat Variant"/>
    <property type="match status" value="1"/>
</dbReference>
<dbReference type="EMBL" id="BAAFST010000005">
    <property type="protein sequence ID" value="GAB1289847.1"/>
    <property type="molecule type" value="Genomic_DNA"/>
</dbReference>
<proteinExistence type="predicted"/>
<evidence type="ECO:0000313" key="7">
    <source>
        <dbReference type="Proteomes" id="UP001623349"/>
    </source>
</evidence>
<dbReference type="PANTHER" id="PTHR10013">
    <property type="entry name" value="GENERAL VESICULAR TRANSPORT FACTOR P115"/>
    <property type="match status" value="1"/>
</dbReference>
<accession>A0ABQ0ES28</accession>
<feature type="domain" description="Vesicle tethering protein Uso1/P115-like head" evidence="5">
    <location>
        <begin position="5"/>
        <end position="109"/>
    </location>
</feature>
<evidence type="ECO:0000256" key="1">
    <source>
        <dbReference type="ARBA" id="ARBA00004555"/>
    </source>
</evidence>
<organism evidence="6 7">
    <name type="scientific">Apodemus speciosus</name>
    <name type="common">Large Japanese field mouse</name>
    <dbReference type="NCBI Taxonomy" id="105296"/>
    <lineage>
        <taxon>Eukaryota</taxon>
        <taxon>Metazoa</taxon>
        <taxon>Chordata</taxon>
        <taxon>Craniata</taxon>
        <taxon>Vertebrata</taxon>
        <taxon>Euteleostomi</taxon>
        <taxon>Mammalia</taxon>
        <taxon>Eutheria</taxon>
        <taxon>Euarchontoglires</taxon>
        <taxon>Glires</taxon>
        <taxon>Rodentia</taxon>
        <taxon>Myomorpha</taxon>
        <taxon>Muroidea</taxon>
        <taxon>Muridae</taxon>
        <taxon>Murinae</taxon>
        <taxon>Apodemus</taxon>
    </lineage>
</organism>
<evidence type="ECO:0000256" key="3">
    <source>
        <dbReference type="SAM" id="Coils"/>
    </source>
</evidence>
<dbReference type="Pfam" id="PF04869">
    <property type="entry name" value="Uso1_p115_head"/>
    <property type="match status" value="1"/>
</dbReference>
<evidence type="ECO:0000313" key="6">
    <source>
        <dbReference type="EMBL" id="GAB1289847.1"/>
    </source>
</evidence>
<evidence type="ECO:0000256" key="4">
    <source>
        <dbReference type="SAM" id="MobiDB-lite"/>
    </source>
</evidence>
<feature type="region of interest" description="Disordered" evidence="4">
    <location>
        <begin position="405"/>
        <end position="448"/>
    </location>
</feature>
<evidence type="ECO:0000259" key="5">
    <source>
        <dbReference type="Pfam" id="PF04869"/>
    </source>
</evidence>
<dbReference type="InterPro" id="IPR011989">
    <property type="entry name" value="ARM-like"/>
</dbReference>
<keyword evidence="2" id="KW-0333">Golgi apparatus</keyword>
<dbReference type="Proteomes" id="UP001623349">
    <property type="component" value="Unassembled WGS sequence"/>
</dbReference>
<comment type="caution">
    <text evidence="6">The sequence shown here is derived from an EMBL/GenBank/DDBJ whole genome shotgun (WGS) entry which is preliminary data.</text>
</comment>